<protein>
    <submittedName>
        <fullName evidence="1">DUF4241 domain-containing protein</fullName>
    </submittedName>
</protein>
<comment type="caution">
    <text evidence="1">The sequence shown here is derived from an EMBL/GenBank/DDBJ whole genome shotgun (WGS) entry which is preliminary data.</text>
</comment>
<gene>
    <name evidence="1" type="ORF">P9271_13610</name>
</gene>
<dbReference type="EMBL" id="JARTFS010000011">
    <property type="protein sequence ID" value="MED4402353.1"/>
    <property type="molecule type" value="Genomic_DNA"/>
</dbReference>
<name>A0ABU6NZ01_9BACI</name>
<evidence type="ECO:0000313" key="1">
    <source>
        <dbReference type="EMBL" id="MED4402353.1"/>
    </source>
</evidence>
<reference evidence="1 2" key="1">
    <citation type="submission" date="2023-03" db="EMBL/GenBank/DDBJ databases">
        <title>Bacillus Genome Sequencing.</title>
        <authorList>
            <person name="Dunlap C."/>
        </authorList>
    </citation>
    <scope>NUCLEOTIDE SEQUENCE [LARGE SCALE GENOMIC DNA]</scope>
    <source>
        <strain evidence="1 2">NRS-1717</strain>
    </source>
</reference>
<dbReference type="InterPro" id="IPR025335">
    <property type="entry name" value="DUF4241"/>
</dbReference>
<dbReference type="Proteomes" id="UP001342826">
    <property type="component" value="Unassembled WGS sequence"/>
</dbReference>
<dbReference type="Pfam" id="PF14025">
    <property type="entry name" value="DUF4241"/>
    <property type="match status" value="1"/>
</dbReference>
<dbReference type="RefSeq" id="WP_328015434.1">
    <property type="nucleotide sequence ID" value="NZ_JARTFS010000011.1"/>
</dbReference>
<organism evidence="1 2">
    <name type="scientific">Metabacillus fastidiosus</name>
    <dbReference type="NCBI Taxonomy" id="1458"/>
    <lineage>
        <taxon>Bacteria</taxon>
        <taxon>Bacillati</taxon>
        <taxon>Bacillota</taxon>
        <taxon>Bacilli</taxon>
        <taxon>Bacillales</taxon>
        <taxon>Bacillaceae</taxon>
        <taxon>Metabacillus</taxon>
    </lineage>
</organism>
<sequence>MSKVLLDLSLNSDKKLRSEMLGQLKIVSGKIVACDPLLFHKKTFEQTVPIGEYPLFVWFDEEEQIAAAELKLAETTPVRWEMAIKPGQKIEELKKGEIFGYPVDTGLGCFADVEAINNLEKIEAELAEELGEDFISLYDDLVEDVLIQNDDVWGNLEVCKDSRLNIIMFNSGYGDGFYASYWGFDEEDRIVSLVTDFNIL</sequence>
<keyword evidence="2" id="KW-1185">Reference proteome</keyword>
<evidence type="ECO:0000313" key="2">
    <source>
        <dbReference type="Proteomes" id="UP001342826"/>
    </source>
</evidence>
<proteinExistence type="predicted"/>
<accession>A0ABU6NZ01</accession>